<name>A0AC35UFS4_9BILA</name>
<sequence length="114" mass="12485">MVCSMSSCPQTSSNGCSKIILYGVGLVGVGAGLGYFIGKWLNSKTIINEKIKKNTDKVVDVIDIEDLGNKKVFCRCWKSEAFPYCDGTHAKHNKLNGDNVGPLIICKQQKEESQ</sequence>
<dbReference type="Proteomes" id="UP000095286">
    <property type="component" value="Unplaced"/>
</dbReference>
<protein>
    <submittedName>
        <fullName evidence="2">ZnF_CDGSH domain-containing protein</fullName>
    </submittedName>
</protein>
<evidence type="ECO:0000313" key="2">
    <source>
        <dbReference type="WBParaSite" id="RSKR_0001080600.1"/>
    </source>
</evidence>
<evidence type="ECO:0000313" key="1">
    <source>
        <dbReference type="Proteomes" id="UP000095286"/>
    </source>
</evidence>
<organism evidence="1 2">
    <name type="scientific">Rhabditophanes sp. KR3021</name>
    <dbReference type="NCBI Taxonomy" id="114890"/>
    <lineage>
        <taxon>Eukaryota</taxon>
        <taxon>Metazoa</taxon>
        <taxon>Ecdysozoa</taxon>
        <taxon>Nematoda</taxon>
        <taxon>Chromadorea</taxon>
        <taxon>Rhabditida</taxon>
        <taxon>Tylenchina</taxon>
        <taxon>Panagrolaimomorpha</taxon>
        <taxon>Strongyloidoidea</taxon>
        <taxon>Alloionematidae</taxon>
        <taxon>Rhabditophanes</taxon>
    </lineage>
</organism>
<dbReference type="WBParaSite" id="RSKR_0001080600.1">
    <property type="protein sequence ID" value="RSKR_0001080600.1"/>
    <property type="gene ID" value="RSKR_0001080600"/>
</dbReference>
<proteinExistence type="predicted"/>
<reference evidence="2" key="1">
    <citation type="submission" date="2016-11" db="UniProtKB">
        <authorList>
            <consortium name="WormBaseParasite"/>
        </authorList>
    </citation>
    <scope>IDENTIFICATION</scope>
    <source>
        <strain evidence="2">KR3021</strain>
    </source>
</reference>
<accession>A0AC35UFS4</accession>